<evidence type="ECO:0000256" key="5">
    <source>
        <dbReference type="ARBA" id="ARBA00022679"/>
    </source>
</evidence>
<keyword evidence="8 9" id="KW-0472">Membrane</keyword>
<dbReference type="Gene3D" id="1.10.357.140">
    <property type="entry name" value="UbiA prenyltransferase"/>
    <property type="match status" value="1"/>
</dbReference>
<sequence>MESLKNISTDTLTAPTGDDENLVLQALLRSSRFSFVLLAPICVLLGLGTAWGTIASVNIGMLLLLFLVSVLAHMSVNLLNEYLDFQSGLDLHTQRTPFSGGTGFLPEKPQAARYVLWHALATLLATCLIGCYLVWQVGIWLLPLGIVGVFLVLAYTSVLNRFAFLCWAAPGLGFGGVMVLGAHYVLTSQFNSSVFCASLVVFFLVNNLLLLNQFPDIAADRQAGRRHLLVRYGVKSGVYAYGLGTLVVPVIVVAAVINAVWPVWALTALIPWAFSLFSLLTAWRYGERLAEHTPAMAANVVATLLVPSVLTAVLVLA</sequence>
<dbReference type="RefSeq" id="WP_289410900.1">
    <property type="nucleotide sequence ID" value="NZ_JAUCDY010000008.1"/>
</dbReference>
<feature type="transmembrane region" description="Helical" evidence="9">
    <location>
        <begin position="59"/>
        <end position="79"/>
    </location>
</feature>
<organism evidence="10 11">
    <name type="scientific">Thiopseudomonas acetoxidans</name>
    <dbReference type="NCBI Taxonomy" id="3041622"/>
    <lineage>
        <taxon>Bacteria</taxon>
        <taxon>Pseudomonadati</taxon>
        <taxon>Pseudomonadota</taxon>
        <taxon>Gammaproteobacteria</taxon>
        <taxon>Pseudomonadales</taxon>
        <taxon>Pseudomonadaceae</taxon>
        <taxon>Thiopseudomonas</taxon>
    </lineage>
</organism>
<dbReference type="PANTHER" id="PTHR13929">
    <property type="entry name" value="1,4-DIHYDROXY-2-NAPHTHOATE OCTAPRENYLTRANSFERASE"/>
    <property type="match status" value="1"/>
</dbReference>
<evidence type="ECO:0000256" key="7">
    <source>
        <dbReference type="ARBA" id="ARBA00022989"/>
    </source>
</evidence>
<dbReference type="Proteomes" id="UP001241056">
    <property type="component" value="Unassembled WGS sequence"/>
</dbReference>
<accession>A0ABT7SPW8</accession>
<feature type="transmembrane region" description="Helical" evidence="9">
    <location>
        <begin position="165"/>
        <end position="186"/>
    </location>
</feature>
<comment type="caution">
    <text evidence="10">The sequence shown here is derived from an EMBL/GenBank/DDBJ whole genome shotgun (WGS) entry which is preliminary data.</text>
</comment>
<evidence type="ECO:0000256" key="8">
    <source>
        <dbReference type="ARBA" id="ARBA00023136"/>
    </source>
</evidence>
<protein>
    <submittedName>
        <fullName evidence="10">Prenyltransferase</fullName>
    </submittedName>
</protein>
<feature type="transmembrane region" description="Helical" evidence="9">
    <location>
        <begin position="114"/>
        <end position="135"/>
    </location>
</feature>
<keyword evidence="3" id="KW-0474">Menaquinone biosynthesis</keyword>
<evidence type="ECO:0000256" key="1">
    <source>
        <dbReference type="ARBA" id="ARBA00004141"/>
    </source>
</evidence>
<feature type="transmembrane region" description="Helical" evidence="9">
    <location>
        <begin position="192"/>
        <end position="211"/>
    </location>
</feature>
<dbReference type="PIRSF" id="PIRSF005355">
    <property type="entry name" value="UBIAD1"/>
    <property type="match status" value="1"/>
</dbReference>
<evidence type="ECO:0000256" key="4">
    <source>
        <dbReference type="ARBA" id="ARBA00022475"/>
    </source>
</evidence>
<keyword evidence="7 9" id="KW-1133">Transmembrane helix</keyword>
<feature type="transmembrane region" description="Helical" evidence="9">
    <location>
        <begin position="33"/>
        <end position="53"/>
    </location>
</feature>
<dbReference type="CDD" id="cd13962">
    <property type="entry name" value="PT_UbiA_UBIAD1"/>
    <property type="match status" value="1"/>
</dbReference>
<dbReference type="InterPro" id="IPR026046">
    <property type="entry name" value="UBIAD1"/>
</dbReference>
<keyword evidence="4" id="KW-1003">Cell membrane</keyword>
<name>A0ABT7SPW8_9GAMM</name>
<proteinExistence type="predicted"/>
<reference evidence="10 11" key="1">
    <citation type="submission" date="2023-06" db="EMBL/GenBank/DDBJ databases">
        <title>Thiopseudomonas sp. CY1220 draft genome sequence.</title>
        <authorList>
            <person name="Zhao G."/>
            <person name="An M."/>
        </authorList>
    </citation>
    <scope>NUCLEOTIDE SEQUENCE [LARGE SCALE GENOMIC DNA]</scope>
    <source>
        <strain evidence="10 11">CY1220</strain>
    </source>
</reference>
<evidence type="ECO:0000256" key="9">
    <source>
        <dbReference type="SAM" id="Phobius"/>
    </source>
</evidence>
<feature type="transmembrane region" description="Helical" evidence="9">
    <location>
        <begin position="232"/>
        <end position="257"/>
    </location>
</feature>
<evidence type="ECO:0000256" key="6">
    <source>
        <dbReference type="ARBA" id="ARBA00022692"/>
    </source>
</evidence>
<comment type="pathway">
    <text evidence="2">Quinol/quinone metabolism; menaquinone biosynthesis.</text>
</comment>
<keyword evidence="5" id="KW-0808">Transferase</keyword>
<feature type="transmembrane region" description="Helical" evidence="9">
    <location>
        <begin position="263"/>
        <end position="283"/>
    </location>
</feature>
<keyword evidence="6 9" id="KW-0812">Transmembrane</keyword>
<evidence type="ECO:0000313" key="11">
    <source>
        <dbReference type="Proteomes" id="UP001241056"/>
    </source>
</evidence>
<evidence type="ECO:0000256" key="3">
    <source>
        <dbReference type="ARBA" id="ARBA00022428"/>
    </source>
</evidence>
<dbReference type="EMBL" id="JAUCDY010000008">
    <property type="protein sequence ID" value="MDM7858230.1"/>
    <property type="molecule type" value="Genomic_DNA"/>
</dbReference>
<dbReference type="Pfam" id="PF01040">
    <property type="entry name" value="UbiA"/>
    <property type="match status" value="1"/>
</dbReference>
<feature type="transmembrane region" description="Helical" evidence="9">
    <location>
        <begin position="141"/>
        <end position="158"/>
    </location>
</feature>
<evidence type="ECO:0000256" key="2">
    <source>
        <dbReference type="ARBA" id="ARBA00004863"/>
    </source>
</evidence>
<dbReference type="InterPro" id="IPR000537">
    <property type="entry name" value="UbiA_prenyltransferase"/>
</dbReference>
<feature type="transmembrane region" description="Helical" evidence="9">
    <location>
        <begin position="295"/>
        <end position="316"/>
    </location>
</feature>
<keyword evidence="11" id="KW-1185">Reference proteome</keyword>
<gene>
    <name evidence="10" type="ORF">QEZ41_08055</name>
</gene>
<comment type="subcellular location">
    <subcellularLocation>
        <location evidence="1">Membrane</location>
        <topology evidence="1">Multi-pass membrane protein</topology>
    </subcellularLocation>
</comment>
<dbReference type="InterPro" id="IPR044878">
    <property type="entry name" value="UbiA_sf"/>
</dbReference>
<evidence type="ECO:0000313" key="10">
    <source>
        <dbReference type="EMBL" id="MDM7858230.1"/>
    </source>
</evidence>
<dbReference type="PANTHER" id="PTHR13929:SF0">
    <property type="entry name" value="UBIA PRENYLTRANSFERASE DOMAIN-CONTAINING PROTEIN 1"/>
    <property type="match status" value="1"/>
</dbReference>